<dbReference type="PIRSF" id="PIRSF038921">
    <property type="entry name" value="P14a"/>
    <property type="match status" value="1"/>
</dbReference>
<keyword evidence="3" id="KW-0964">Secreted</keyword>
<reference evidence="6 7" key="1">
    <citation type="submission" date="2015-04" db="EMBL/GenBank/DDBJ databases">
        <authorList>
            <person name="Syromyatnikov M.Y."/>
            <person name="Popov V.N."/>
        </authorList>
    </citation>
    <scope>NUCLEOTIDE SEQUENCE [LARGE SCALE GENOMIC DNA]</scope>
</reference>
<evidence type="ECO:0000259" key="5">
    <source>
        <dbReference type="SMART" id="SM00198"/>
    </source>
</evidence>
<gene>
    <name evidence="6" type="primary">similar to Venom allergen 5</name>
    <name evidence="6" type="ORF">CLUMA_CG005848</name>
</gene>
<evidence type="ECO:0000256" key="3">
    <source>
        <dbReference type="ARBA" id="ARBA00022525"/>
    </source>
</evidence>
<dbReference type="Proteomes" id="UP000183832">
    <property type="component" value="Unassembled WGS sequence"/>
</dbReference>
<dbReference type="AlphaFoldDB" id="A0A1J1HW15"/>
<dbReference type="CDD" id="cd05380">
    <property type="entry name" value="CAP_euk"/>
    <property type="match status" value="1"/>
</dbReference>
<dbReference type="InterPro" id="IPR014044">
    <property type="entry name" value="CAP_dom"/>
</dbReference>
<dbReference type="SUPFAM" id="SSF55797">
    <property type="entry name" value="PR-1-like"/>
    <property type="match status" value="1"/>
</dbReference>
<dbReference type="EMBL" id="CVRI01000025">
    <property type="protein sequence ID" value="CRK92279.1"/>
    <property type="molecule type" value="Genomic_DNA"/>
</dbReference>
<accession>A0A1J1HW15</accession>
<dbReference type="PANTHER" id="PTHR10334">
    <property type="entry name" value="CYSTEINE-RICH SECRETORY PROTEIN-RELATED"/>
    <property type="match status" value="1"/>
</dbReference>
<keyword evidence="4" id="KW-0732">Signal</keyword>
<keyword evidence="7" id="KW-1185">Reference proteome</keyword>
<dbReference type="InterPro" id="IPR034763">
    <property type="entry name" value="P14a_insect"/>
</dbReference>
<protein>
    <submittedName>
        <fullName evidence="6">CLUMA_CG005848, isoform A</fullName>
    </submittedName>
</protein>
<name>A0A1J1HW15_9DIPT</name>
<proteinExistence type="inferred from homology"/>
<dbReference type="InterPro" id="IPR035940">
    <property type="entry name" value="CAP_sf"/>
</dbReference>
<evidence type="ECO:0000313" key="7">
    <source>
        <dbReference type="Proteomes" id="UP000183832"/>
    </source>
</evidence>
<comment type="similarity">
    <text evidence="2">Belongs to the CRISP family.</text>
</comment>
<dbReference type="InterPro" id="IPR001283">
    <property type="entry name" value="CRISP-related"/>
</dbReference>
<dbReference type="OrthoDB" id="414826at2759"/>
<dbReference type="SMART" id="SM00198">
    <property type="entry name" value="SCP"/>
    <property type="match status" value="1"/>
</dbReference>
<feature type="domain" description="SCP" evidence="5">
    <location>
        <begin position="33"/>
        <end position="197"/>
    </location>
</feature>
<dbReference type="STRING" id="568069.A0A1J1HW15"/>
<dbReference type="GO" id="GO:0005576">
    <property type="term" value="C:extracellular region"/>
    <property type="evidence" value="ECO:0007669"/>
    <property type="project" value="UniProtKB-SubCell"/>
</dbReference>
<evidence type="ECO:0000256" key="2">
    <source>
        <dbReference type="ARBA" id="ARBA00009923"/>
    </source>
</evidence>
<evidence type="ECO:0000313" key="6">
    <source>
        <dbReference type="EMBL" id="CRK92279.1"/>
    </source>
</evidence>
<dbReference type="Pfam" id="PF00188">
    <property type="entry name" value="CAP"/>
    <property type="match status" value="1"/>
</dbReference>
<sequence>MQGCAPTSHIACNHNGQFHSRCISPRAITFSAAQRNLILDTFNRNRNQIAAGGFRVFLPARRMARVTWNDQLAWLARLNVRSCQMVHDSCRNTPDFRWAGQNMGIISTTGNFHTTDIVIKTVIANWYNQNQHALMSDMNRFVSGAPRGQTIGHFTAMVTERTTQIGCAISQYETVSGTTRWRHSLMTCNFASTNMLNCPVYRSGTRAQDCTLGADPQFPGLCRANEPINPNTLVGC</sequence>
<comment type="subcellular location">
    <subcellularLocation>
        <location evidence="1">Secreted</location>
    </subcellularLocation>
</comment>
<organism evidence="6 7">
    <name type="scientific">Clunio marinus</name>
    <dbReference type="NCBI Taxonomy" id="568069"/>
    <lineage>
        <taxon>Eukaryota</taxon>
        <taxon>Metazoa</taxon>
        <taxon>Ecdysozoa</taxon>
        <taxon>Arthropoda</taxon>
        <taxon>Hexapoda</taxon>
        <taxon>Insecta</taxon>
        <taxon>Pterygota</taxon>
        <taxon>Neoptera</taxon>
        <taxon>Endopterygota</taxon>
        <taxon>Diptera</taxon>
        <taxon>Nematocera</taxon>
        <taxon>Chironomoidea</taxon>
        <taxon>Chironomidae</taxon>
        <taxon>Clunio</taxon>
    </lineage>
</organism>
<evidence type="ECO:0000256" key="4">
    <source>
        <dbReference type="ARBA" id="ARBA00022729"/>
    </source>
</evidence>
<dbReference type="Gene3D" id="3.40.33.10">
    <property type="entry name" value="CAP"/>
    <property type="match status" value="1"/>
</dbReference>
<evidence type="ECO:0000256" key="1">
    <source>
        <dbReference type="ARBA" id="ARBA00004613"/>
    </source>
</evidence>